<accession>A0A285LFG6</accession>
<keyword evidence="4" id="KW-1185">Reference proteome</keyword>
<reference evidence="3 4" key="1">
    <citation type="submission" date="2017-09" db="EMBL/GenBank/DDBJ databases">
        <authorList>
            <person name="Ehlers B."/>
            <person name="Leendertz F.H."/>
        </authorList>
    </citation>
    <scope>NUCLEOTIDE SEQUENCE [LARGE SCALE GENOMIC DNA]</scope>
    <source>
        <strain evidence="3 4">DSM 45537</strain>
    </source>
</reference>
<dbReference type="InterPro" id="IPR052336">
    <property type="entry name" value="MlaD_Phospholipid_Transporter"/>
</dbReference>
<dbReference type="Pfam" id="PF02470">
    <property type="entry name" value="MlaD"/>
    <property type="match status" value="1"/>
</dbReference>
<dbReference type="Proteomes" id="UP000219565">
    <property type="component" value="Unassembled WGS sequence"/>
</dbReference>
<feature type="chain" id="PRO_5013398034" evidence="1">
    <location>
        <begin position="24"/>
        <end position="351"/>
    </location>
</feature>
<dbReference type="GO" id="GO:0005576">
    <property type="term" value="C:extracellular region"/>
    <property type="evidence" value="ECO:0007669"/>
    <property type="project" value="TreeGrafter"/>
</dbReference>
<dbReference type="PANTHER" id="PTHR33371:SF15">
    <property type="entry name" value="LIPOPROTEIN LPRN"/>
    <property type="match status" value="1"/>
</dbReference>
<dbReference type="AlphaFoldDB" id="A0A285LFG6"/>
<dbReference type="STRING" id="1379680.GCA_001612615_03929"/>
<evidence type="ECO:0000259" key="2">
    <source>
        <dbReference type="Pfam" id="PF02470"/>
    </source>
</evidence>
<dbReference type="EMBL" id="OBEG01000003">
    <property type="protein sequence ID" value="SNY83602.1"/>
    <property type="molecule type" value="Genomic_DNA"/>
</dbReference>
<protein>
    <submittedName>
        <fullName evidence="3">Virulence factor Mce family protein</fullName>
    </submittedName>
</protein>
<dbReference type="PANTHER" id="PTHR33371">
    <property type="entry name" value="INTERMEMBRANE PHOSPHOLIPID TRANSPORT SYSTEM BINDING PROTEIN MLAD-RELATED"/>
    <property type="match status" value="1"/>
</dbReference>
<proteinExistence type="predicted"/>
<dbReference type="PROSITE" id="PS51257">
    <property type="entry name" value="PROKAR_LIPOPROTEIN"/>
    <property type="match status" value="1"/>
</dbReference>
<keyword evidence="1" id="KW-0732">Signal</keyword>
<dbReference type="RefSeq" id="WP_097245795.1">
    <property type="nucleotide sequence ID" value="NZ_OBEG01000003.1"/>
</dbReference>
<name>A0A285LFG6_9NOCA</name>
<feature type="signal peptide" evidence="1">
    <location>
        <begin position="1"/>
        <end position="23"/>
    </location>
</feature>
<evidence type="ECO:0000313" key="3">
    <source>
        <dbReference type="EMBL" id="SNY83602.1"/>
    </source>
</evidence>
<evidence type="ECO:0000313" key="4">
    <source>
        <dbReference type="Proteomes" id="UP000219565"/>
    </source>
</evidence>
<organism evidence="3 4">
    <name type="scientific">Nocardia amikacinitolerans</name>
    <dbReference type="NCBI Taxonomy" id="756689"/>
    <lineage>
        <taxon>Bacteria</taxon>
        <taxon>Bacillati</taxon>
        <taxon>Actinomycetota</taxon>
        <taxon>Actinomycetes</taxon>
        <taxon>Mycobacteriales</taxon>
        <taxon>Nocardiaceae</taxon>
        <taxon>Nocardia</taxon>
    </lineage>
</organism>
<sequence length="351" mass="35908">MASRVRRGLLAALLAATLLGGCAFDPASVPVPGASVSGPTYPIRIEFANALNLPARAKVMANGAQVGNVTGVTVVDPAATNGGGGYVVVEAEIEKSVRIPTSTLAQLRQNTVLGDIHIALATPPDGFGSILAAGGTIPRAQTVPATQIEDTMAGVATFVQGGAVGQFQEIVDRLNTVLPADPAETARISEAVGANAIDLAEHLREVDIFLDALTADSAVVKEMGPQVAELLTEPAVEQVSASVASIVDVVGVLGALGSVSHSMVWLAPLAKSGDAAARAFVPLAFTSRPLDLSAPSNLNALVALIRDRIIPFVERGPKVNIVGVTVDSGEASSDDQVEQVVRALRMIGAVR</sequence>
<dbReference type="OrthoDB" id="4368973at2"/>
<feature type="domain" description="Mce/MlaD" evidence="2">
    <location>
        <begin position="39"/>
        <end position="121"/>
    </location>
</feature>
<dbReference type="InterPro" id="IPR003399">
    <property type="entry name" value="Mce/MlaD"/>
</dbReference>
<evidence type="ECO:0000256" key="1">
    <source>
        <dbReference type="SAM" id="SignalP"/>
    </source>
</evidence>
<gene>
    <name evidence="3" type="ORF">SAMN04244553_3547</name>
</gene>